<dbReference type="PANTHER" id="PTHR37162:SF10">
    <property type="entry name" value="DUF4371 DOMAIN-CONTAINING PROTEIN"/>
    <property type="match status" value="1"/>
</dbReference>
<comment type="caution">
    <text evidence="1">The sequence shown here is derived from an EMBL/GenBank/DDBJ whole genome shotgun (WGS) entry which is preliminary data.</text>
</comment>
<protein>
    <recommendedName>
        <fullName evidence="3">DUF4371 domain-containing protein</fullName>
    </recommendedName>
</protein>
<dbReference type="PANTHER" id="PTHR37162">
    <property type="entry name" value="HAT FAMILY DIMERISATION DOMAINCONTAINING PROTEIN-RELATED"/>
    <property type="match status" value="1"/>
</dbReference>
<sequence>MDVQEQKHQPFSLATVGSNDGGEAQLYPVLITYFNNTTGIVEQGLLSLPACQEDSTGENIFKLLDKELSDRKIPWENCVAFSADNASVMLGRHKGVAASIKQKNPDCYIVGCPCHMIHTNAEKAAKLLPVTIDEFLIDVYYYSIGQK</sequence>
<name>A0A9Q1C858_HOLLE</name>
<dbReference type="AlphaFoldDB" id="A0A9Q1C858"/>
<evidence type="ECO:0008006" key="3">
    <source>
        <dbReference type="Google" id="ProtNLM"/>
    </source>
</evidence>
<organism evidence="1 2">
    <name type="scientific">Holothuria leucospilota</name>
    <name type="common">Black long sea cucumber</name>
    <name type="synonym">Mertensiothuria leucospilota</name>
    <dbReference type="NCBI Taxonomy" id="206669"/>
    <lineage>
        <taxon>Eukaryota</taxon>
        <taxon>Metazoa</taxon>
        <taxon>Echinodermata</taxon>
        <taxon>Eleutherozoa</taxon>
        <taxon>Echinozoa</taxon>
        <taxon>Holothuroidea</taxon>
        <taxon>Aspidochirotacea</taxon>
        <taxon>Aspidochirotida</taxon>
        <taxon>Holothuriidae</taxon>
        <taxon>Holothuria</taxon>
    </lineage>
</organism>
<evidence type="ECO:0000313" key="1">
    <source>
        <dbReference type="EMBL" id="KAJ8041073.1"/>
    </source>
</evidence>
<dbReference type="EMBL" id="JAIZAY010000005">
    <property type="protein sequence ID" value="KAJ8041073.1"/>
    <property type="molecule type" value="Genomic_DNA"/>
</dbReference>
<proteinExistence type="predicted"/>
<keyword evidence="2" id="KW-1185">Reference proteome</keyword>
<dbReference type="OrthoDB" id="6782434at2759"/>
<dbReference type="Proteomes" id="UP001152320">
    <property type="component" value="Chromosome 5"/>
</dbReference>
<evidence type="ECO:0000313" key="2">
    <source>
        <dbReference type="Proteomes" id="UP001152320"/>
    </source>
</evidence>
<accession>A0A9Q1C858</accession>
<gene>
    <name evidence="1" type="ORF">HOLleu_11785</name>
</gene>
<reference evidence="1" key="1">
    <citation type="submission" date="2021-10" db="EMBL/GenBank/DDBJ databases">
        <title>Tropical sea cucumber genome reveals ecological adaptation and Cuvierian tubules defense mechanism.</title>
        <authorList>
            <person name="Chen T."/>
        </authorList>
    </citation>
    <scope>NUCLEOTIDE SEQUENCE</scope>
    <source>
        <strain evidence="1">Nanhai2018</strain>
        <tissue evidence="1">Muscle</tissue>
    </source>
</reference>